<reference evidence="2 3" key="1">
    <citation type="submission" date="2024-05" db="EMBL/GenBank/DDBJ databases">
        <title>A draft genome resource for the thread blight pathogen Marasmius tenuissimus strain MS-2.</title>
        <authorList>
            <person name="Yulfo-Soto G.E."/>
            <person name="Baruah I.K."/>
            <person name="Amoako-Attah I."/>
            <person name="Bukari Y."/>
            <person name="Meinhardt L.W."/>
            <person name="Bailey B.A."/>
            <person name="Cohen S.P."/>
        </authorList>
    </citation>
    <scope>NUCLEOTIDE SEQUENCE [LARGE SCALE GENOMIC DNA]</scope>
    <source>
        <strain evidence="2 3">MS-2</strain>
    </source>
</reference>
<feature type="compositionally biased region" description="Basic and acidic residues" evidence="1">
    <location>
        <begin position="21"/>
        <end position="32"/>
    </location>
</feature>
<protein>
    <submittedName>
        <fullName evidence="2">Uncharacterized protein</fullName>
    </submittedName>
</protein>
<dbReference type="EMBL" id="JBBXMP010000026">
    <property type="protein sequence ID" value="KAL0067363.1"/>
    <property type="molecule type" value="Genomic_DNA"/>
</dbReference>
<feature type="region of interest" description="Disordered" evidence="1">
    <location>
        <begin position="15"/>
        <end position="163"/>
    </location>
</feature>
<dbReference type="Proteomes" id="UP001437256">
    <property type="component" value="Unassembled WGS sequence"/>
</dbReference>
<evidence type="ECO:0000313" key="3">
    <source>
        <dbReference type="Proteomes" id="UP001437256"/>
    </source>
</evidence>
<evidence type="ECO:0000313" key="2">
    <source>
        <dbReference type="EMBL" id="KAL0067363.1"/>
    </source>
</evidence>
<name>A0ABR3A154_9AGAR</name>
<proteinExistence type="predicted"/>
<comment type="caution">
    <text evidence="2">The sequence shown here is derived from an EMBL/GenBank/DDBJ whole genome shotgun (WGS) entry which is preliminary data.</text>
</comment>
<accession>A0ABR3A154</accession>
<keyword evidence="3" id="KW-1185">Reference proteome</keyword>
<feature type="compositionally biased region" description="Basic residues" evidence="1">
    <location>
        <begin position="55"/>
        <end position="67"/>
    </location>
</feature>
<sequence length="163" mass="18060">MSTKDSIMARLSFESANSSYSDREHELDDVRASRHARSLSHDSVLDGLDNTPIPRRTRPGVLRKVHGRPGSSNINMEDLSRRDNSVYPMTSPDRVSTSPDITSPIPVRTVQLEPSPTMHLPTPRKEVRSKTLGANTTRRGKSRRKLIDVGFDSDDHLSASGDG</sequence>
<organism evidence="2 3">
    <name type="scientific">Marasmius tenuissimus</name>
    <dbReference type="NCBI Taxonomy" id="585030"/>
    <lineage>
        <taxon>Eukaryota</taxon>
        <taxon>Fungi</taxon>
        <taxon>Dikarya</taxon>
        <taxon>Basidiomycota</taxon>
        <taxon>Agaricomycotina</taxon>
        <taxon>Agaricomycetes</taxon>
        <taxon>Agaricomycetidae</taxon>
        <taxon>Agaricales</taxon>
        <taxon>Marasmiineae</taxon>
        <taxon>Marasmiaceae</taxon>
        <taxon>Marasmius</taxon>
    </lineage>
</organism>
<gene>
    <name evidence="2" type="ORF">AAF712_005591</name>
</gene>
<evidence type="ECO:0000256" key="1">
    <source>
        <dbReference type="SAM" id="MobiDB-lite"/>
    </source>
</evidence>